<dbReference type="SUPFAM" id="SSF49503">
    <property type="entry name" value="Cupredoxins"/>
    <property type="match status" value="1"/>
</dbReference>
<keyword evidence="1" id="KW-0732">Signal</keyword>
<evidence type="ECO:0000313" key="3">
    <source>
        <dbReference type="EMBL" id="MEE2034562.1"/>
    </source>
</evidence>
<organism evidence="3 4">
    <name type="scientific">Rhodococcus chondri</name>
    <dbReference type="NCBI Taxonomy" id="3065941"/>
    <lineage>
        <taxon>Bacteria</taxon>
        <taxon>Bacillati</taxon>
        <taxon>Actinomycetota</taxon>
        <taxon>Actinomycetes</taxon>
        <taxon>Mycobacteriales</taxon>
        <taxon>Nocardiaceae</taxon>
        <taxon>Rhodococcus</taxon>
    </lineage>
</organism>
<dbReference type="Pfam" id="PF13473">
    <property type="entry name" value="Cupredoxin_1"/>
    <property type="match status" value="1"/>
</dbReference>
<sequence>MKRAALLVVTLLIAAFVLTACGSETESPTVTASPDAGNGSAEAVTIVIKDYRFEVPDSVGPGTMVTVRNDDQVEHSVTARDKAFDVEVHAGETVTFTAPSDARTYDIFCTYHPEMTGQLTVA</sequence>
<dbReference type="Proteomes" id="UP001331936">
    <property type="component" value="Unassembled WGS sequence"/>
</dbReference>
<feature type="signal peptide" evidence="1">
    <location>
        <begin position="1"/>
        <end position="20"/>
    </location>
</feature>
<proteinExistence type="predicted"/>
<feature type="chain" id="PRO_5045058175" evidence="1">
    <location>
        <begin position="21"/>
        <end position="122"/>
    </location>
</feature>
<comment type="caution">
    <text evidence="3">The sequence shown here is derived from an EMBL/GenBank/DDBJ whole genome shotgun (WGS) entry which is preliminary data.</text>
</comment>
<evidence type="ECO:0000313" key="4">
    <source>
        <dbReference type="Proteomes" id="UP001331936"/>
    </source>
</evidence>
<dbReference type="PANTHER" id="PTHR36507">
    <property type="entry name" value="BLL1555 PROTEIN"/>
    <property type="match status" value="1"/>
</dbReference>
<protein>
    <submittedName>
        <fullName evidence="3">Cupredoxin domain-containing protein</fullName>
    </submittedName>
</protein>
<reference evidence="3 4" key="1">
    <citation type="submission" date="2023-08" db="EMBL/GenBank/DDBJ databases">
        <authorList>
            <person name="Girao M."/>
            <person name="Carvalho M.F."/>
        </authorList>
    </citation>
    <scope>NUCLEOTIDE SEQUENCE [LARGE SCALE GENOMIC DNA]</scope>
    <source>
        <strain evidence="3 4">CC-R104</strain>
    </source>
</reference>
<dbReference type="RefSeq" id="WP_330153930.1">
    <property type="nucleotide sequence ID" value="NZ_JAUZMZ010000158.1"/>
</dbReference>
<name>A0ABU7JX31_9NOCA</name>
<dbReference type="InterPro" id="IPR052721">
    <property type="entry name" value="ET_Amicyanin"/>
</dbReference>
<dbReference type="PROSITE" id="PS51257">
    <property type="entry name" value="PROKAR_LIPOPROTEIN"/>
    <property type="match status" value="1"/>
</dbReference>
<evidence type="ECO:0000256" key="1">
    <source>
        <dbReference type="SAM" id="SignalP"/>
    </source>
</evidence>
<dbReference type="InterPro" id="IPR008972">
    <property type="entry name" value="Cupredoxin"/>
</dbReference>
<gene>
    <name evidence="3" type="ORF">Q8814_20995</name>
</gene>
<dbReference type="PANTHER" id="PTHR36507:SF1">
    <property type="entry name" value="BLL1555 PROTEIN"/>
    <property type="match status" value="1"/>
</dbReference>
<feature type="domain" description="EfeO-type cupredoxin-like" evidence="2">
    <location>
        <begin position="16"/>
        <end position="121"/>
    </location>
</feature>
<dbReference type="Gene3D" id="2.60.40.420">
    <property type="entry name" value="Cupredoxins - blue copper proteins"/>
    <property type="match status" value="1"/>
</dbReference>
<evidence type="ECO:0000259" key="2">
    <source>
        <dbReference type="Pfam" id="PF13473"/>
    </source>
</evidence>
<keyword evidence="4" id="KW-1185">Reference proteome</keyword>
<accession>A0ABU7JX31</accession>
<dbReference type="InterPro" id="IPR028096">
    <property type="entry name" value="EfeO_Cupredoxin"/>
</dbReference>
<dbReference type="EMBL" id="JAUZMZ010000158">
    <property type="protein sequence ID" value="MEE2034562.1"/>
    <property type="molecule type" value="Genomic_DNA"/>
</dbReference>